<evidence type="ECO:0000256" key="2">
    <source>
        <dbReference type="ARBA" id="ARBA00010992"/>
    </source>
</evidence>
<evidence type="ECO:0000256" key="3">
    <source>
        <dbReference type="ARBA" id="ARBA00022448"/>
    </source>
</evidence>
<dbReference type="NCBIfam" id="TIGR00879">
    <property type="entry name" value="SP"/>
    <property type="match status" value="1"/>
</dbReference>
<sequence length="512" mass="55170">MADNAVPDHEHGGPRRSFLQRNLTILSTIVIALGGITFGLDTGLIATTIAHDSFTNYMFGHGKKNNPLLGAIVSTYSAGNVLGGVGSGFINNKFGRRFAMTVASVLAILGATIQAASNGPGMMIAGRIIAGLATGVLLSTMPIYISEISPPERRGMLVGVQGMIDAIGFWLANWVGYGGSFAKGDAQWRIPLAMQIPAAVLLLILVQFLPQSPRWLAQKNRNTEAKEVLERLHHDKGEAFVLSELVQITAQVEMEAEEKKFHSLFELLIPRYVRRSATSMLLMALTQFTGAGVIQAYQGILYSSLGFSGSTVLLISGCYGIMGVIGQALNLWLVADKWPRVRTLVIGCIVLACELSILMALSAKYGHGGNLAGASAGIAFIFIFSASYALFFNSTTYIVAAEVLPQHLRSYGMGVAFACQGISSLWLGQITPIAFAAITWRFYAVFIGFMLVSAAVIWWGMPETYNMTLEEVAERFGDKVVAGRMEDIMMMSEKGVVGGEHEHVEEVRGVGP</sequence>
<dbReference type="PANTHER" id="PTHR48022">
    <property type="entry name" value="PLASTIDIC GLUCOSE TRANSPORTER 4"/>
    <property type="match status" value="1"/>
</dbReference>
<dbReference type="Pfam" id="PF00083">
    <property type="entry name" value="Sugar_tr"/>
    <property type="match status" value="1"/>
</dbReference>
<dbReference type="PROSITE" id="PS00217">
    <property type="entry name" value="SUGAR_TRANSPORT_2"/>
    <property type="match status" value="1"/>
</dbReference>
<proteinExistence type="inferred from homology"/>
<comment type="similarity">
    <text evidence="2 7">Belongs to the major facilitator superfamily. Sugar transporter (TC 2.A.1.1) family.</text>
</comment>
<keyword evidence="3 7" id="KW-0813">Transport</keyword>
<keyword evidence="10" id="KW-0762">Sugar transport</keyword>
<dbReference type="GO" id="GO:0005351">
    <property type="term" value="F:carbohydrate:proton symporter activity"/>
    <property type="evidence" value="ECO:0007669"/>
    <property type="project" value="TreeGrafter"/>
</dbReference>
<feature type="transmembrane region" description="Helical" evidence="8">
    <location>
        <begin position="411"/>
        <end position="428"/>
    </location>
</feature>
<evidence type="ECO:0000256" key="6">
    <source>
        <dbReference type="ARBA" id="ARBA00023136"/>
    </source>
</evidence>
<feature type="transmembrane region" description="Helical" evidence="8">
    <location>
        <begin position="122"/>
        <end position="145"/>
    </location>
</feature>
<dbReference type="InterPro" id="IPR050360">
    <property type="entry name" value="MFS_Sugar_Transporters"/>
</dbReference>
<gene>
    <name evidence="10" type="ORF">PAC_18133</name>
</gene>
<protein>
    <submittedName>
        <fullName evidence="10">Related to sugar transport protein STP1</fullName>
    </submittedName>
</protein>
<comment type="subcellular location">
    <subcellularLocation>
        <location evidence="1">Membrane</location>
        <topology evidence="1">Multi-pass membrane protein</topology>
    </subcellularLocation>
</comment>
<dbReference type="InterPro" id="IPR003663">
    <property type="entry name" value="Sugar/inositol_transpt"/>
</dbReference>
<dbReference type="GO" id="GO:0016020">
    <property type="term" value="C:membrane"/>
    <property type="evidence" value="ECO:0007669"/>
    <property type="project" value="UniProtKB-SubCell"/>
</dbReference>
<dbReference type="Proteomes" id="UP000184330">
    <property type="component" value="Unassembled WGS sequence"/>
</dbReference>
<dbReference type="Gene3D" id="1.20.1250.20">
    <property type="entry name" value="MFS general substrate transporter like domains"/>
    <property type="match status" value="1"/>
</dbReference>
<evidence type="ECO:0000259" key="9">
    <source>
        <dbReference type="PROSITE" id="PS50850"/>
    </source>
</evidence>
<evidence type="ECO:0000256" key="8">
    <source>
        <dbReference type="SAM" id="Phobius"/>
    </source>
</evidence>
<organism evidence="10 11">
    <name type="scientific">Phialocephala subalpina</name>
    <dbReference type="NCBI Taxonomy" id="576137"/>
    <lineage>
        <taxon>Eukaryota</taxon>
        <taxon>Fungi</taxon>
        <taxon>Dikarya</taxon>
        <taxon>Ascomycota</taxon>
        <taxon>Pezizomycotina</taxon>
        <taxon>Leotiomycetes</taxon>
        <taxon>Helotiales</taxon>
        <taxon>Mollisiaceae</taxon>
        <taxon>Phialocephala</taxon>
        <taxon>Phialocephala fortinii species complex</taxon>
    </lineage>
</organism>
<dbReference type="AlphaFoldDB" id="A0A1L7XT67"/>
<dbReference type="SUPFAM" id="SSF103473">
    <property type="entry name" value="MFS general substrate transporter"/>
    <property type="match status" value="1"/>
</dbReference>
<feature type="transmembrane region" description="Helical" evidence="8">
    <location>
        <begin position="69"/>
        <end position="91"/>
    </location>
</feature>
<name>A0A1L7XT67_9HELO</name>
<reference evidence="10 11" key="1">
    <citation type="submission" date="2016-03" db="EMBL/GenBank/DDBJ databases">
        <authorList>
            <person name="Ploux O."/>
        </authorList>
    </citation>
    <scope>NUCLEOTIDE SEQUENCE [LARGE SCALE GENOMIC DNA]</scope>
    <source>
        <strain evidence="10 11">UAMH 11012</strain>
    </source>
</reference>
<feature type="transmembrane region" description="Helical" evidence="8">
    <location>
        <begin position="98"/>
        <end position="116"/>
    </location>
</feature>
<feature type="transmembrane region" description="Helical" evidence="8">
    <location>
        <begin position="344"/>
        <end position="365"/>
    </location>
</feature>
<dbReference type="FunFam" id="1.20.1250.20:FF:000134">
    <property type="entry name" value="MFS sugar transporter protein"/>
    <property type="match status" value="1"/>
</dbReference>
<keyword evidence="5 8" id="KW-1133">Transmembrane helix</keyword>
<evidence type="ECO:0000313" key="11">
    <source>
        <dbReference type="Proteomes" id="UP000184330"/>
    </source>
</evidence>
<keyword evidence="4 8" id="KW-0812">Transmembrane</keyword>
<feature type="transmembrane region" description="Helical" evidence="8">
    <location>
        <begin position="371"/>
        <end position="391"/>
    </location>
</feature>
<evidence type="ECO:0000313" key="10">
    <source>
        <dbReference type="EMBL" id="CZR68234.1"/>
    </source>
</evidence>
<evidence type="ECO:0000256" key="5">
    <source>
        <dbReference type="ARBA" id="ARBA00022989"/>
    </source>
</evidence>
<evidence type="ECO:0000256" key="7">
    <source>
        <dbReference type="RuleBase" id="RU003346"/>
    </source>
</evidence>
<accession>A0A1L7XT67</accession>
<feature type="domain" description="Major facilitator superfamily (MFS) profile" evidence="9">
    <location>
        <begin position="27"/>
        <end position="465"/>
    </location>
</feature>
<keyword evidence="11" id="KW-1185">Reference proteome</keyword>
<feature type="transmembrane region" description="Helical" evidence="8">
    <location>
        <begin position="440"/>
        <end position="459"/>
    </location>
</feature>
<keyword evidence="6 8" id="KW-0472">Membrane</keyword>
<dbReference type="InterPro" id="IPR005828">
    <property type="entry name" value="MFS_sugar_transport-like"/>
</dbReference>
<dbReference type="PROSITE" id="PS50850">
    <property type="entry name" value="MFS"/>
    <property type="match status" value="1"/>
</dbReference>
<dbReference type="InterPro" id="IPR005829">
    <property type="entry name" value="Sugar_transporter_CS"/>
</dbReference>
<evidence type="ECO:0000256" key="1">
    <source>
        <dbReference type="ARBA" id="ARBA00004141"/>
    </source>
</evidence>
<dbReference type="OrthoDB" id="6133115at2759"/>
<dbReference type="InterPro" id="IPR020846">
    <property type="entry name" value="MFS_dom"/>
</dbReference>
<feature type="transmembrane region" description="Helical" evidence="8">
    <location>
        <begin position="280"/>
        <end position="300"/>
    </location>
</feature>
<feature type="transmembrane region" description="Helical" evidence="8">
    <location>
        <begin position="312"/>
        <end position="332"/>
    </location>
</feature>
<evidence type="ECO:0000256" key="4">
    <source>
        <dbReference type="ARBA" id="ARBA00022692"/>
    </source>
</evidence>
<dbReference type="PANTHER" id="PTHR48022:SF11">
    <property type="entry name" value="MONOSACCHARIDE TRANSPORTER (HXT8), PUTATIVE (AFU_ORTHOLOGUE AFUA_2G08120)-RELATED"/>
    <property type="match status" value="1"/>
</dbReference>
<feature type="transmembrane region" description="Helical" evidence="8">
    <location>
        <begin position="157"/>
        <end position="176"/>
    </location>
</feature>
<feature type="transmembrane region" description="Helical" evidence="8">
    <location>
        <begin position="23"/>
        <end position="49"/>
    </location>
</feature>
<dbReference type="InterPro" id="IPR036259">
    <property type="entry name" value="MFS_trans_sf"/>
</dbReference>
<feature type="transmembrane region" description="Helical" evidence="8">
    <location>
        <begin position="188"/>
        <end position="209"/>
    </location>
</feature>
<dbReference type="EMBL" id="FJOG01000052">
    <property type="protein sequence ID" value="CZR68234.1"/>
    <property type="molecule type" value="Genomic_DNA"/>
</dbReference>
<dbReference type="PRINTS" id="PR00171">
    <property type="entry name" value="SUGRTRNSPORT"/>
</dbReference>